<name>A0A0V1GB93_9BILA</name>
<dbReference type="EMBL" id="JYDP01003677">
    <property type="protein sequence ID" value="KRY95546.1"/>
    <property type="molecule type" value="Genomic_DNA"/>
</dbReference>
<protein>
    <submittedName>
        <fullName evidence="1">Uncharacterized protein</fullName>
    </submittedName>
</protein>
<proteinExistence type="predicted"/>
<gene>
    <name evidence="1" type="ORF">T11_17833</name>
</gene>
<organism evidence="1 2">
    <name type="scientific">Trichinella zimbabwensis</name>
    <dbReference type="NCBI Taxonomy" id="268475"/>
    <lineage>
        <taxon>Eukaryota</taxon>
        <taxon>Metazoa</taxon>
        <taxon>Ecdysozoa</taxon>
        <taxon>Nematoda</taxon>
        <taxon>Enoplea</taxon>
        <taxon>Dorylaimia</taxon>
        <taxon>Trichinellida</taxon>
        <taxon>Trichinellidae</taxon>
        <taxon>Trichinella</taxon>
    </lineage>
</organism>
<accession>A0A0V1GB93</accession>
<evidence type="ECO:0000313" key="1">
    <source>
        <dbReference type="EMBL" id="KRY95546.1"/>
    </source>
</evidence>
<dbReference type="Proteomes" id="UP000055024">
    <property type="component" value="Unassembled WGS sequence"/>
</dbReference>
<reference evidence="1 2" key="1">
    <citation type="submission" date="2015-01" db="EMBL/GenBank/DDBJ databases">
        <title>Evolution of Trichinella species and genotypes.</title>
        <authorList>
            <person name="Korhonen P.K."/>
            <person name="Edoardo P."/>
            <person name="Giuseppe L.R."/>
            <person name="Gasser R.B."/>
        </authorList>
    </citation>
    <scope>NUCLEOTIDE SEQUENCE [LARGE SCALE GENOMIC DNA]</scope>
    <source>
        <strain evidence="1">ISS1029</strain>
    </source>
</reference>
<sequence>MDDKPMLTESCNIILIRIAEVKLSFYFENNRDLQFSYR</sequence>
<dbReference type="AlphaFoldDB" id="A0A0V1GB93"/>
<comment type="caution">
    <text evidence="1">The sequence shown here is derived from an EMBL/GenBank/DDBJ whole genome shotgun (WGS) entry which is preliminary data.</text>
</comment>
<keyword evidence="2" id="KW-1185">Reference proteome</keyword>
<evidence type="ECO:0000313" key="2">
    <source>
        <dbReference type="Proteomes" id="UP000055024"/>
    </source>
</evidence>